<feature type="transmembrane region" description="Helical" evidence="6">
    <location>
        <begin position="186"/>
        <end position="211"/>
    </location>
</feature>
<feature type="transmembrane region" description="Helical" evidence="6">
    <location>
        <begin position="255"/>
        <end position="284"/>
    </location>
</feature>
<evidence type="ECO:0000256" key="2">
    <source>
        <dbReference type="ARBA" id="ARBA00022692"/>
    </source>
</evidence>
<dbReference type="AlphaFoldDB" id="A0A1S9DK31"/>
<evidence type="ECO:0000313" key="8">
    <source>
        <dbReference type="EMBL" id="OOO08421.1"/>
    </source>
</evidence>
<comment type="similarity">
    <text evidence="5">Belongs to the SAT4 family.</text>
</comment>
<dbReference type="EMBL" id="MKZY01000005">
    <property type="protein sequence ID" value="OOO08421.1"/>
    <property type="molecule type" value="Genomic_DNA"/>
</dbReference>
<feature type="transmembrane region" description="Helical" evidence="6">
    <location>
        <begin position="12"/>
        <end position="31"/>
    </location>
</feature>
<gene>
    <name evidence="8" type="ORF">OAory_01097170</name>
    <name evidence="9" type="ORF">OAory_01106840</name>
</gene>
<protein>
    <recommendedName>
        <fullName evidence="7">Rhodopsin domain-containing protein</fullName>
    </recommendedName>
</protein>
<evidence type="ECO:0000256" key="6">
    <source>
        <dbReference type="SAM" id="Phobius"/>
    </source>
</evidence>
<evidence type="ECO:0000256" key="3">
    <source>
        <dbReference type="ARBA" id="ARBA00022989"/>
    </source>
</evidence>
<name>A0A1S9DK31_ASPOZ</name>
<evidence type="ECO:0000313" key="9">
    <source>
        <dbReference type="EMBL" id="OOO09388.1"/>
    </source>
</evidence>
<feature type="transmembrane region" description="Helical" evidence="6">
    <location>
        <begin position="110"/>
        <end position="132"/>
    </location>
</feature>
<evidence type="ECO:0000313" key="10">
    <source>
        <dbReference type="Proteomes" id="UP000190312"/>
    </source>
</evidence>
<accession>A0A1S9DK31</accession>
<keyword evidence="3 6" id="KW-1133">Transmembrane helix</keyword>
<feature type="transmembrane region" description="Helical" evidence="6">
    <location>
        <begin position="223"/>
        <end position="243"/>
    </location>
</feature>
<dbReference type="PANTHER" id="PTHR33048:SF108">
    <property type="entry name" value="INTEGRAL MEMBRANE PROTEIN"/>
    <property type="match status" value="1"/>
</dbReference>
<dbReference type="Proteomes" id="UP000190312">
    <property type="component" value="Unassembled WGS sequence"/>
</dbReference>
<dbReference type="VEuPathDB" id="FungiDB:AO090001000197"/>
<organism evidence="9 10">
    <name type="scientific">Aspergillus oryzae</name>
    <name type="common">Yellow koji mold</name>
    <dbReference type="NCBI Taxonomy" id="5062"/>
    <lineage>
        <taxon>Eukaryota</taxon>
        <taxon>Fungi</taxon>
        <taxon>Dikarya</taxon>
        <taxon>Ascomycota</taxon>
        <taxon>Pezizomycotina</taxon>
        <taxon>Eurotiomycetes</taxon>
        <taxon>Eurotiomycetidae</taxon>
        <taxon>Eurotiales</taxon>
        <taxon>Aspergillaceae</taxon>
        <taxon>Aspergillus</taxon>
        <taxon>Aspergillus subgen. Circumdati</taxon>
    </lineage>
</organism>
<evidence type="ECO:0000256" key="5">
    <source>
        <dbReference type="ARBA" id="ARBA00038359"/>
    </source>
</evidence>
<sequence>MTETLPGSSLNTINLVTQCLCIPIVTIFVATRFGIRFWYKQFVVVEDGMCDLQFHGQVPKCHTEKASINRSQILFMAYCGIAIVVGRYGGGVNYLEVPADMQVAFRKFCYVATVFYCPMSLFVKYALLSILIRIFSPYRGRIMFIYVLLGCLTIYYIIAEIVKIRMCDPVPAYWTGEPANCLDQRAALIADSVISVVTDIMILVLPLPLTWSLQMSRSKKLRVIGMLSAGGLATAFSVYRLILVLKDGSSPNATVMFMCVILSGNAEGGVGLICACLPTMNILINKIRKAGYSYGSNKYYRDESSMHLSKMKGANAKGFSTIGSKTSRTEPEFGTDQSHLISYAGAVDMNATGDGGIHKTVDVSQTVEVLSGEASSSHSDDHHMRF</sequence>
<dbReference type="PANTHER" id="PTHR33048">
    <property type="entry name" value="PTH11-LIKE INTEGRAL MEMBRANE PROTEIN (AFU_ORTHOLOGUE AFUA_5G11245)"/>
    <property type="match status" value="1"/>
</dbReference>
<dbReference type="InterPro" id="IPR052337">
    <property type="entry name" value="SAT4-like"/>
</dbReference>
<evidence type="ECO:0000256" key="1">
    <source>
        <dbReference type="ARBA" id="ARBA00004141"/>
    </source>
</evidence>
<dbReference type="GO" id="GO:0016020">
    <property type="term" value="C:membrane"/>
    <property type="evidence" value="ECO:0007669"/>
    <property type="project" value="UniProtKB-SubCell"/>
</dbReference>
<keyword evidence="4 6" id="KW-0472">Membrane</keyword>
<evidence type="ECO:0000259" key="7">
    <source>
        <dbReference type="Pfam" id="PF20684"/>
    </source>
</evidence>
<dbReference type="eggNOG" id="ENOG502SI17">
    <property type="taxonomic scope" value="Eukaryota"/>
</dbReference>
<proteinExistence type="inferred from homology"/>
<feature type="domain" description="Rhodopsin" evidence="7">
    <location>
        <begin position="73"/>
        <end position="285"/>
    </location>
</feature>
<reference evidence="9 10" key="1">
    <citation type="submission" date="2016-10" db="EMBL/GenBank/DDBJ databases">
        <title>Genome sequencing of Aspergillus oryzae BCC7051.</title>
        <authorList>
            <person name="Thammarongtham C."/>
            <person name="Vorapreeda T."/>
            <person name="Nookaew I."/>
            <person name="Srisuk T."/>
            <person name="Land M."/>
            <person name="Jeennor S."/>
            <person name="Laoteng K."/>
        </authorList>
    </citation>
    <scope>NUCLEOTIDE SEQUENCE [LARGE SCALE GENOMIC DNA]</scope>
    <source>
        <strain evidence="9 10">BCC7051</strain>
    </source>
</reference>
<feature type="transmembrane region" description="Helical" evidence="6">
    <location>
        <begin position="73"/>
        <end position="90"/>
    </location>
</feature>
<dbReference type="OrthoDB" id="5378633at2759"/>
<evidence type="ECO:0000256" key="4">
    <source>
        <dbReference type="ARBA" id="ARBA00023136"/>
    </source>
</evidence>
<comment type="subcellular location">
    <subcellularLocation>
        <location evidence="1">Membrane</location>
        <topology evidence="1">Multi-pass membrane protein</topology>
    </subcellularLocation>
</comment>
<dbReference type="EMBL" id="MKZY01000005">
    <property type="protein sequence ID" value="OOO09388.1"/>
    <property type="molecule type" value="Genomic_DNA"/>
</dbReference>
<dbReference type="Pfam" id="PF20684">
    <property type="entry name" value="Fung_rhodopsin"/>
    <property type="match status" value="1"/>
</dbReference>
<keyword evidence="2 6" id="KW-0812">Transmembrane</keyword>
<comment type="caution">
    <text evidence="9">The sequence shown here is derived from an EMBL/GenBank/DDBJ whole genome shotgun (WGS) entry which is preliminary data.</text>
</comment>
<dbReference type="InterPro" id="IPR049326">
    <property type="entry name" value="Rhodopsin_dom_fungi"/>
</dbReference>
<feature type="transmembrane region" description="Helical" evidence="6">
    <location>
        <begin position="144"/>
        <end position="166"/>
    </location>
</feature>